<comment type="caution">
    <text evidence="2">The sequence shown here is derived from an EMBL/GenBank/DDBJ whole genome shotgun (WGS) entry which is preliminary data.</text>
</comment>
<name>A0A7C5HFY6_UNCW3</name>
<sequence>MQEIKNSSEISYIRQACRIVGELLQFLKEKAKAGVTTAWLDEIAENFIRKHGGIPAFKNYHGFPASICTSVNDEVIHGIPGPYRLKEGDILSIDVGVNKEGYFGDAAITVAIGKVSKEKEKLMRVTEEALYAGISKA</sequence>
<dbReference type="PRINTS" id="PR00599">
    <property type="entry name" value="MAPEPTIDASE"/>
</dbReference>
<evidence type="ECO:0000259" key="1">
    <source>
        <dbReference type="Pfam" id="PF00557"/>
    </source>
</evidence>
<dbReference type="AlphaFoldDB" id="A0A7C5HFY6"/>
<dbReference type="Proteomes" id="UP000886110">
    <property type="component" value="Unassembled WGS sequence"/>
</dbReference>
<feature type="domain" description="Peptidase M24" evidence="1">
    <location>
        <begin position="12"/>
        <end position="136"/>
    </location>
</feature>
<proteinExistence type="predicted"/>
<dbReference type="InterPro" id="IPR001714">
    <property type="entry name" value="Pept_M24_MAP"/>
</dbReference>
<feature type="non-terminal residue" evidence="2">
    <location>
        <position position="137"/>
    </location>
</feature>
<reference evidence="2" key="1">
    <citation type="journal article" date="2020" name="mSystems">
        <title>Genome- and Community-Level Interaction Insights into Carbon Utilization and Element Cycling Functions of Hydrothermarchaeota in Hydrothermal Sediment.</title>
        <authorList>
            <person name="Zhou Z."/>
            <person name="Liu Y."/>
            <person name="Xu W."/>
            <person name="Pan J."/>
            <person name="Luo Z.H."/>
            <person name="Li M."/>
        </authorList>
    </citation>
    <scope>NUCLEOTIDE SEQUENCE [LARGE SCALE GENOMIC DNA]</scope>
    <source>
        <strain evidence="2">HyVt-74</strain>
    </source>
</reference>
<accession>A0A7C5HFY6</accession>
<evidence type="ECO:0000313" key="2">
    <source>
        <dbReference type="EMBL" id="HHE04894.1"/>
    </source>
</evidence>
<protein>
    <submittedName>
        <fullName evidence="2">M24 family metallopeptidase</fullName>
    </submittedName>
</protein>
<organism evidence="2">
    <name type="scientific">candidate division WOR-3 bacterium</name>
    <dbReference type="NCBI Taxonomy" id="2052148"/>
    <lineage>
        <taxon>Bacteria</taxon>
        <taxon>Bacteria division WOR-3</taxon>
    </lineage>
</organism>
<dbReference type="EMBL" id="DRTB01000180">
    <property type="protein sequence ID" value="HHE04894.1"/>
    <property type="molecule type" value="Genomic_DNA"/>
</dbReference>
<dbReference type="InterPro" id="IPR036005">
    <property type="entry name" value="Creatinase/aminopeptidase-like"/>
</dbReference>
<gene>
    <name evidence="2" type="ORF">ENL19_02395</name>
</gene>
<dbReference type="PANTHER" id="PTHR43330">
    <property type="entry name" value="METHIONINE AMINOPEPTIDASE"/>
    <property type="match status" value="1"/>
</dbReference>
<dbReference type="InterPro" id="IPR000994">
    <property type="entry name" value="Pept_M24"/>
</dbReference>
<dbReference type="SUPFAM" id="SSF55920">
    <property type="entry name" value="Creatinase/aminopeptidase"/>
    <property type="match status" value="1"/>
</dbReference>
<dbReference type="Pfam" id="PF00557">
    <property type="entry name" value="Peptidase_M24"/>
    <property type="match status" value="1"/>
</dbReference>
<dbReference type="GO" id="GO:0070006">
    <property type="term" value="F:metalloaminopeptidase activity"/>
    <property type="evidence" value="ECO:0007669"/>
    <property type="project" value="TreeGrafter"/>
</dbReference>
<dbReference type="Gene3D" id="3.90.230.10">
    <property type="entry name" value="Creatinase/methionine aminopeptidase superfamily"/>
    <property type="match status" value="1"/>
</dbReference>
<dbReference type="PANTHER" id="PTHR43330:SF27">
    <property type="entry name" value="METHIONINE AMINOPEPTIDASE"/>
    <property type="match status" value="1"/>
</dbReference>
<dbReference type="GO" id="GO:0005829">
    <property type="term" value="C:cytosol"/>
    <property type="evidence" value="ECO:0007669"/>
    <property type="project" value="TreeGrafter"/>
</dbReference>